<gene>
    <name evidence="4" type="ORF">ccrud_07050</name>
</gene>
<feature type="domain" description="ABC transporter" evidence="3">
    <location>
        <begin position="7"/>
        <end position="238"/>
    </location>
</feature>
<proteinExistence type="predicted"/>
<sequence length="255" mass="27343">MSHLTAVHAQSLNVTVSSDFPRRTKKPILRDINFRAETGKITGLLGPSGSGKTTLMRAIVGVQDFDGVLNVLGQPAGAPVLRGKIGYVTQNASVYHDLSVVENLRYFGALVRGAAAPRRPEEILDILNMADLAQRQVSTLSGGQRGRVSLGCALIASPELLVMDEPTVGLDPLTRQSLWEEFHTIARAGAGVIISSHVLEEAARCDDLILLRAGRVIWTGTPPALLSDTGQSTYEDAFLAALKPDINPAFNKEQP</sequence>
<protein>
    <submittedName>
        <fullName evidence="4">Multidrug ABC transporter ATP-binding protein</fullName>
    </submittedName>
</protein>
<dbReference type="GO" id="GO:0016887">
    <property type="term" value="F:ATP hydrolysis activity"/>
    <property type="evidence" value="ECO:0007669"/>
    <property type="project" value="InterPro"/>
</dbReference>
<evidence type="ECO:0000256" key="2">
    <source>
        <dbReference type="ARBA" id="ARBA00022840"/>
    </source>
</evidence>
<dbReference type="InterPro" id="IPR027417">
    <property type="entry name" value="P-loop_NTPase"/>
</dbReference>
<dbReference type="RefSeq" id="WP_066565611.1">
    <property type="nucleotide sequence ID" value="NZ_CP015622.1"/>
</dbReference>
<name>A0A172QTF5_9CORY</name>
<dbReference type="SUPFAM" id="SSF52540">
    <property type="entry name" value="P-loop containing nucleoside triphosphate hydrolases"/>
    <property type="match status" value="1"/>
</dbReference>
<keyword evidence="1" id="KW-0547">Nucleotide-binding</keyword>
<dbReference type="Gene3D" id="3.40.50.300">
    <property type="entry name" value="P-loop containing nucleotide triphosphate hydrolases"/>
    <property type="match status" value="1"/>
</dbReference>
<evidence type="ECO:0000313" key="4">
    <source>
        <dbReference type="EMBL" id="ANE03989.1"/>
    </source>
</evidence>
<evidence type="ECO:0000259" key="3">
    <source>
        <dbReference type="PROSITE" id="PS50893"/>
    </source>
</evidence>
<dbReference type="Pfam" id="PF00005">
    <property type="entry name" value="ABC_tran"/>
    <property type="match status" value="1"/>
</dbReference>
<dbReference type="SMART" id="SM00382">
    <property type="entry name" value="AAA"/>
    <property type="match status" value="1"/>
</dbReference>
<dbReference type="InterPro" id="IPR003593">
    <property type="entry name" value="AAA+_ATPase"/>
</dbReference>
<dbReference type="PANTHER" id="PTHR43038">
    <property type="entry name" value="ATP-BINDING CASSETTE, SUB-FAMILY H, MEMBER 1"/>
    <property type="match status" value="1"/>
</dbReference>
<keyword evidence="5" id="KW-1185">Reference proteome</keyword>
<evidence type="ECO:0000256" key="1">
    <source>
        <dbReference type="ARBA" id="ARBA00022741"/>
    </source>
</evidence>
<dbReference type="OrthoDB" id="9804819at2"/>
<dbReference type="KEGG" id="ccjz:ccrud_07050"/>
<dbReference type="STRING" id="1652495.ccrud_07050"/>
<dbReference type="InterPro" id="IPR003439">
    <property type="entry name" value="ABC_transporter-like_ATP-bd"/>
</dbReference>
<dbReference type="PROSITE" id="PS50893">
    <property type="entry name" value="ABC_TRANSPORTER_2"/>
    <property type="match status" value="1"/>
</dbReference>
<organism evidence="4 5">
    <name type="scientific">Corynebacterium crudilactis</name>
    <dbReference type="NCBI Taxonomy" id="1652495"/>
    <lineage>
        <taxon>Bacteria</taxon>
        <taxon>Bacillati</taxon>
        <taxon>Actinomycetota</taxon>
        <taxon>Actinomycetes</taxon>
        <taxon>Mycobacteriales</taxon>
        <taxon>Corynebacteriaceae</taxon>
        <taxon>Corynebacterium</taxon>
    </lineage>
</organism>
<dbReference type="EMBL" id="CP015622">
    <property type="protein sequence ID" value="ANE03989.1"/>
    <property type="molecule type" value="Genomic_DNA"/>
</dbReference>
<accession>A0A172QTF5</accession>
<dbReference type="PANTHER" id="PTHR43038:SF3">
    <property type="entry name" value="ABC TRANSPORTER G FAMILY MEMBER 20 ISOFORM X1"/>
    <property type="match status" value="1"/>
</dbReference>
<dbReference type="Proteomes" id="UP000076929">
    <property type="component" value="Chromosome"/>
</dbReference>
<keyword evidence="2 4" id="KW-0067">ATP-binding</keyword>
<reference evidence="4 5" key="1">
    <citation type="submission" date="2016-05" db="EMBL/GenBank/DDBJ databases">
        <title>Complete genome sequence of Corynebacterium crudilactis, a new Corynebacterium species isolated from raw cow's milk.</title>
        <authorList>
            <person name="Christian R."/>
            <person name="Zimmermann J."/>
            <person name="Lipski A."/>
            <person name="Kalinowski J."/>
        </authorList>
    </citation>
    <scope>NUCLEOTIDE SEQUENCE [LARGE SCALE GENOMIC DNA]</scope>
    <source>
        <strain evidence="4 5">JZ16</strain>
    </source>
</reference>
<dbReference type="AlphaFoldDB" id="A0A172QTF5"/>
<evidence type="ECO:0000313" key="5">
    <source>
        <dbReference type="Proteomes" id="UP000076929"/>
    </source>
</evidence>
<dbReference type="CDD" id="cd03230">
    <property type="entry name" value="ABC_DR_subfamily_A"/>
    <property type="match status" value="1"/>
</dbReference>
<dbReference type="GO" id="GO:0005524">
    <property type="term" value="F:ATP binding"/>
    <property type="evidence" value="ECO:0007669"/>
    <property type="project" value="UniProtKB-KW"/>
</dbReference>